<feature type="transmembrane region" description="Helical" evidence="13">
    <location>
        <begin position="143"/>
        <end position="165"/>
    </location>
</feature>
<evidence type="ECO:0000256" key="5">
    <source>
        <dbReference type="ARBA" id="ARBA00022725"/>
    </source>
</evidence>
<evidence type="ECO:0000256" key="2">
    <source>
        <dbReference type="ARBA" id="ARBA00022475"/>
    </source>
</evidence>
<feature type="transmembrane region" description="Helical" evidence="13">
    <location>
        <begin position="62"/>
        <end position="84"/>
    </location>
</feature>
<keyword evidence="10" id="KW-0675">Receptor</keyword>
<comment type="subcellular location">
    <subcellularLocation>
        <location evidence="1">Cell membrane</location>
        <topology evidence="1">Multi-pass membrane protein</topology>
    </subcellularLocation>
</comment>
<keyword evidence="12" id="KW-0807">Transducer</keyword>
<keyword evidence="5" id="KW-0552">Olfaction</keyword>
<name>A0A3P8XEZ1_ESOLU</name>
<dbReference type="OMA" id="CFCEYAS"/>
<dbReference type="Pfam" id="PF13853">
    <property type="entry name" value="7tm_4"/>
    <property type="match status" value="1"/>
</dbReference>
<dbReference type="PANTHER" id="PTHR24242">
    <property type="entry name" value="G-PROTEIN COUPLED RECEPTOR"/>
    <property type="match status" value="1"/>
</dbReference>
<dbReference type="InterPro" id="IPR000276">
    <property type="entry name" value="GPCR_Rhodpsn"/>
</dbReference>
<feature type="transmembrane region" description="Helical" evidence="13">
    <location>
        <begin position="277"/>
        <end position="295"/>
    </location>
</feature>
<evidence type="ECO:0000259" key="14">
    <source>
        <dbReference type="PROSITE" id="PS50262"/>
    </source>
</evidence>
<evidence type="ECO:0000256" key="4">
    <source>
        <dbReference type="ARBA" id="ARBA00022692"/>
    </source>
</evidence>
<keyword evidence="6 13" id="KW-1133">Transmembrane helix</keyword>
<dbReference type="InterPro" id="IPR050939">
    <property type="entry name" value="Olfactory_GPCR1"/>
</dbReference>
<feature type="transmembrane region" description="Helical" evidence="13">
    <location>
        <begin position="27"/>
        <end position="50"/>
    </location>
</feature>
<reference evidence="16" key="1">
    <citation type="journal article" date="2014" name="PLoS ONE">
        <title>The genome and linkage map of the northern pike (Esox lucius): conserved synteny revealed between the salmonid sister group and the Neoteleostei.</title>
        <authorList>
            <person name="Rondeau E.B."/>
            <person name="Minkley D.R."/>
            <person name="Leong J.S."/>
            <person name="Messmer A.M."/>
            <person name="Jantzen J.R."/>
            <person name="von Schalburg K.R."/>
            <person name="Lemon C."/>
            <person name="Bird N.H."/>
            <person name="Koop B.F."/>
        </authorList>
    </citation>
    <scope>NUCLEOTIDE SEQUENCE</scope>
</reference>
<keyword evidence="2" id="KW-1003">Cell membrane</keyword>
<dbReference type="InterPro" id="IPR017452">
    <property type="entry name" value="GPCR_Rhodpsn_7TM"/>
</dbReference>
<dbReference type="PRINTS" id="PR00245">
    <property type="entry name" value="OLFACTORYR"/>
</dbReference>
<dbReference type="GO" id="GO:0004984">
    <property type="term" value="F:olfactory receptor activity"/>
    <property type="evidence" value="ECO:0007669"/>
    <property type="project" value="InterPro"/>
</dbReference>
<evidence type="ECO:0000256" key="3">
    <source>
        <dbReference type="ARBA" id="ARBA00022606"/>
    </source>
</evidence>
<sequence>MSAGNESFVTEFFIIGFPGLQPDFYNLLVGTAILFILLLILLGCIANICIIAHNKPLHTPMYFFICLLAMVDIVYTSGISVTMLNVLLGEERRVPYGPCMLQCFLFNLGSSMEPFTIALMAYDRLIAIVHPLRYLTILNKTNVCVLIIATWAAGCLFAGLFTGILNNLPYCTSNQLSYSFCEYAALVRAACVDPAYYFTLISTVGTSILWVNFGLIFFSYMKIVYEVLKMSSKDRRKMFSTCLSHIIVVVCFFIPKVLLVFVTRFGLVLTLTQRNGLIIGSTLGPSLVNPFVYCLKTKEIRRRLKNIFSRCKITPNI</sequence>
<keyword evidence="8 13" id="KW-0472">Membrane</keyword>
<evidence type="ECO:0000256" key="7">
    <source>
        <dbReference type="ARBA" id="ARBA00023040"/>
    </source>
</evidence>
<reference evidence="15" key="3">
    <citation type="submission" date="2025-08" db="UniProtKB">
        <authorList>
            <consortium name="Ensembl"/>
        </authorList>
    </citation>
    <scope>IDENTIFICATION</scope>
</reference>
<organism evidence="15 16">
    <name type="scientific">Esox lucius</name>
    <name type="common">Northern pike</name>
    <dbReference type="NCBI Taxonomy" id="8010"/>
    <lineage>
        <taxon>Eukaryota</taxon>
        <taxon>Metazoa</taxon>
        <taxon>Chordata</taxon>
        <taxon>Craniata</taxon>
        <taxon>Vertebrata</taxon>
        <taxon>Euteleostomi</taxon>
        <taxon>Actinopterygii</taxon>
        <taxon>Neopterygii</taxon>
        <taxon>Teleostei</taxon>
        <taxon>Protacanthopterygii</taxon>
        <taxon>Esociformes</taxon>
        <taxon>Esocidae</taxon>
        <taxon>Esox</taxon>
    </lineage>
</organism>
<dbReference type="Proteomes" id="UP000265140">
    <property type="component" value="Chromosome 1"/>
</dbReference>
<evidence type="ECO:0000256" key="9">
    <source>
        <dbReference type="ARBA" id="ARBA00023157"/>
    </source>
</evidence>
<keyword evidence="7" id="KW-0297">G-protein coupled receptor</keyword>
<dbReference type="AlphaFoldDB" id="A0A3P8XEZ1"/>
<reference evidence="15" key="4">
    <citation type="submission" date="2025-09" db="UniProtKB">
        <authorList>
            <consortium name="Ensembl"/>
        </authorList>
    </citation>
    <scope>IDENTIFICATION</scope>
</reference>
<feature type="domain" description="G-protein coupled receptors family 1 profile" evidence="14">
    <location>
        <begin position="43"/>
        <end position="293"/>
    </location>
</feature>
<feature type="transmembrane region" description="Helical" evidence="13">
    <location>
        <begin position="104"/>
        <end position="122"/>
    </location>
</feature>
<dbReference type="Gene3D" id="1.20.1070.10">
    <property type="entry name" value="Rhodopsin 7-helix transmembrane proteins"/>
    <property type="match status" value="1"/>
</dbReference>
<accession>A0A3P8XEZ1</accession>
<feature type="transmembrane region" description="Helical" evidence="13">
    <location>
        <begin position="195"/>
        <end position="221"/>
    </location>
</feature>
<dbReference type="SUPFAM" id="SSF81321">
    <property type="entry name" value="Family A G protein-coupled receptor-like"/>
    <property type="match status" value="1"/>
</dbReference>
<dbReference type="PANTHER" id="PTHR24242:SF359">
    <property type="entry name" value="ODORANT RECEPTOR-RELATED"/>
    <property type="match status" value="1"/>
</dbReference>
<feature type="transmembrane region" description="Helical" evidence="13">
    <location>
        <begin position="242"/>
        <end position="265"/>
    </location>
</feature>
<dbReference type="InParanoid" id="A0A3P8XEZ1"/>
<keyword evidence="3" id="KW-0716">Sensory transduction</keyword>
<evidence type="ECO:0000256" key="8">
    <source>
        <dbReference type="ARBA" id="ARBA00023136"/>
    </source>
</evidence>
<keyword evidence="16" id="KW-1185">Reference proteome</keyword>
<evidence type="ECO:0000256" key="1">
    <source>
        <dbReference type="ARBA" id="ARBA00004651"/>
    </source>
</evidence>
<dbReference type="GO" id="GO:0004930">
    <property type="term" value="F:G protein-coupled receptor activity"/>
    <property type="evidence" value="ECO:0007669"/>
    <property type="project" value="UniProtKB-KW"/>
</dbReference>
<dbReference type="PROSITE" id="PS50262">
    <property type="entry name" value="G_PROTEIN_RECEP_F1_2"/>
    <property type="match status" value="1"/>
</dbReference>
<dbReference type="SMART" id="SM01381">
    <property type="entry name" value="7TM_GPCR_Srsx"/>
    <property type="match status" value="1"/>
</dbReference>
<keyword evidence="11" id="KW-0325">Glycoprotein</keyword>
<dbReference type="GeneTree" id="ENSGT00940000161369"/>
<evidence type="ECO:0000256" key="10">
    <source>
        <dbReference type="ARBA" id="ARBA00023170"/>
    </source>
</evidence>
<dbReference type="Ensembl" id="ENSELUT00000014467.3">
    <property type="protein sequence ID" value="ENSELUP00000003171.3"/>
    <property type="gene ID" value="ENSELUG00000004443.3"/>
</dbReference>
<keyword evidence="4 13" id="KW-0812">Transmembrane</keyword>
<proteinExistence type="predicted"/>
<evidence type="ECO:0000313" key="15">
    <source>
        <dbReference type="Ensembl" id="ENSELUP00000003171.3"/>
    </source>
</evidence>
<evidence type="ECO:0000313" key="16">
    <source>
        <dbReference type="Proteomes" id="UP000265140"/>
    </source>
</evidence>
<dbReference type="InterPro" id="IPR000725">
    <property type="entry name" value="Olfact_rcpt"/>
</dbReference>
<protein>
    <recommendedName>
        <fullName evidence="14">G-protein coupled receptors family 1 profile domain-containing protein</fullName>
    </recommendedName>
</protein>
<evidence type="ECO:0000256" key="6">
    <source>
        <dbReference type="ARBA" id="ARBA00022989"/>
    </source>
</evidence>
<keyword evidence="9" id="KW-1015">Disulfide bond</keyword>
<evidence type="ECO:0000256" key="12">
    <source>
        <dbReference type="ARBA" id="ARBA00023224"/>
    </source>
</evidence>
<dbReference type="PRINTS" id="PR00237">
    <property type="entry name" value="GPCRRHODOPSN"/>
</dbReference>
<reference evidence="15" key="2">
    <citation type="submission" date="2020-02" db="EMBL/GenBank/DDBJ databases">
        <title>Esox lucius (northern pike) genome, fEsoLuc1, primary haplotype.</title>
        <authorList>
            <person name="Myers G."/>
            <person name="Karagic N."/>
            <person name="Meyer A."/>
            <person name="Pippel M."/>
            <person name="Reichard M."/>
            <person name="Winkler S."/>
            <person name="Tracey A."/>
            <person name="Sims Y."/>
            <person name="Howe K."/>
            <person name="Rhie A."/>
            <person name="Formenti G."/>
            <person name="Durbin R."/>
            <person name="Fedrigo O."/>
            <person name="Jarvis E.D."/>
        </authorList>
    </citation>
    <scope>NUCLEOTIDE SEQUENCE [LARGE SCALE GENOMIC DNA]</scope>
</reference>
<evidence type="ECO:0000256" key="13">
    <source>
        <dbReference type="SAM" id="Phobius"/>
    </source>
</evidence>
<evidence type="ECO:0000256" key="11">
    <source>
        <dbReference type="ARBA" id="ARBA00023180"/>
    </source>
</evidence>
<dbReference type="GO" id="GO:0005886">
    <property type="term" value="C:plasma membrane"/>
    <property type="evidence" value="ECO:0007669"/>
    <property type="project" value="UniProtKB-SubCell"/>
</dbReference>